<dbReference type="RefSeq" id="WP_087480615.1">
    <property type="nucleotide sequence ID" value="NZ_AP024883.1"/>
</dbReference>
<keyword evidence="4" id="KW-1185">Reference proteome</keyword>
<dbReference type="Gene3D" id="1.10.1200.10">
    <property type="entry name" value="ACP-like"/>
    <property type="match status" value="1"/>
</dbReference>
<evidence type="ECO:0000313" key="3">
    <source>
        <dbReference type="Proteomes" id="UP000196125"/>
    </source>
</evidence>
<dbReference type="Proteomes" id="UP001283366">
    <property type="component" value="Unassembled WGS sequence"/>
</dbReference>
<dbReference type="InterPro" id="IPR036736">
    <property type="entry name" value="ACP-like_sf"/>
</dbReference>
<name>A0A1Y6IVQ6_9VIBR</name>
<dbReference type="AlphaFoldDB" id="A0A1Y6IVQ6"/>
<evidence type="ECO:0000313" key="4">
    <source>
        <dbReference type="Proteomes" id="UP001283366"/>
    </source>
</evidence>
<proteinExistence type="predicted"/>
<organism evidence="2 3">
    <name type="scientific">Vibrio mangrovi</name>
    <dbReference type="NCBI Taxonomy" id="474394"/>
    <lineage>
        <taxon>Bacteria</taxon>
        <taxon>Pseudomonadati</taxon>
        <taxon>Pseudomonadota</taxon>
        <taxon>Gammaproteobacteria</taxon>
        <taxon>Vibrionales</taxon>
        <taxon>Vibrionaceae</taxon>
        <taxon>Vibrio</taxon>
    </lineage>
</organism>
<evidence type="ECO:0008006" key="5">
    <source>
        <dbReference type="Google" id="ProtNLM"/>
    </source>
</evidence>
<dbReference type="OrthoDB" id="5876740at2"/>
<evidence type="ECO:0000313" key="1">
    <source>
        <dbReference type="EMBL" id="MDW6001396.1"/>
    </source>
</evidence>
<dbReference type="EMBL" id="JAWRCO010000001">
    <property type="protein sequence ID" value="MDW6001396.1"/>
    <property type="molecule type" value="Genomic_DNA"/>
</dbReference>
<accession>A0A1Y6IVQ6</accession>
<reference evidence="1 4" key="2">
    <citation type="submission" date="2023-11" db="EMBL/GenBank/DDBJ databases">
        <title>Plant-associative lifestyle of Vibrio porteresiae and its evolutionary dynamics.</title>
        <authorList>
            <person name="Rameshkumar N."/>
            <person name="Kirti K."/>
        </authorList>
    </citation>
    <scope>NUCLEOTIDE SEQUENCE [LARGE SCALE GENOMIC DNA]</scope>
    <source>
        <strain evidence="1 4">MSSRF38</strain>
    </source>
</reference>
<protein>
    <recommendedName>
        <fullName evidence="5">Carrier domain-containing protein</fullName>
    </recommendedName>
</protein>
<gene>
    <name evidence="1" type="ORF">SBX37_00540</name>
    <name evidence="2" type="ORF">VIM7927_01848</name>
</gene>
<dbReference type="EMBL" id="FXXI01000002">
    <property type="protein sequence ID" value="SMS00582.1"/>
    <property type="molecule type" value="Genomic_DNA"/>
</dbReference>
<sequence length="97" mass="10591">MSLSKDNVEQILLSELKSLGLDDGKIKQITSGSDIYSDSGLLDSACLVSLIAGLCERIEDEAAQEFDLFSCMDGNFLSHFKNMNTLTDYLVGSLNYA</sequence>
<reference evidence="2 3" key="1">
    <citation type="submission" date="2017-05" db="EMBL/GenBank/DDBJ databases">
        <authorList>
            <person name="Song R."/>
            <person name="Chenine A.L."/>
            <person name="Ruprecht R.M."/>
        </authorList>
    </citation>
    <scope>NUCLEOTIDE SEQUENCE [LARGE SCALE GENOMIC DNA]</scope>
    <source>
        <strain evidence="2 3">CECT 7927</strain>
    </source>
</reference>
<dbReference type="Proteomes" id="UP000196125">
    <property type="component" value="Unassembled WGS sequence"/>
</dbReference>
<evidence type="ECO:0000313" key="2">
    <source>
        <dbReference type="EMBL" id="SMS00582.1"/>
    </source>
</evidence>